<dbReference type="GO" id="GO:0016491">
    <property type="term" value="F:oxidoreductase activity"/>
    <property type="evidence" value="ECO:0007669"/>
    <property type="project" value="UniProtKB-KW"/>
</dbReference>
<dbReference type="Gene3D" id="3.30.9.10">
    <property type="entry name" value="D-Amino Acid Oxidase, subunit A, domain 2"/>
    <property type="match status" value="1"/>
</dbReference>
<evidence type="ECO:0000313" key="3">
    <source>
        <dbReference type="EMBL" id="VVC76857.1"/>
    </source>
</evidence>
<dbReference type="OrthoDB" id="211690at2"/>
<name>A0A5E4PKB2_9COXI</name>
<dbReference type="InterPro" id="IPR006076">
    <property type="entry name" value="FAD-dep_OxRdtase"/>
</dbReference>
<keyword evidence="1" id="KW-0560">Oxidoreductase</keyword>
<feature type="domain" description="FAD dependent oxidoreductase" evidence="2">
    <location>
        <begin position="8"/>
        <end position="308"/>
    </location>
</feature>
<proteinExistence type="predicted"/>
<protein>
    <recommendedName>
        <fullName evidence="2">FAD dependent oxidoreductase domain-containing protein</fullName>
    </recommendedName>
</protein>
<dbReference type="Gene3D" id="3.50.50.60">
    <property type="entry name" value="FAD/NAD(P)-binding domain"/>
    <property type="match status" value="1"/>
</dbReference>
<dbReference type="SUPFAM" id="SSF51905">
    <property type="entry name" value="FAD/NAD(P)-binding domain"/>
    <property type="match status" value="1"/>
</dbReference>
<keyword evidence="4" id="KW-1185">Reference proteome</keyword>
<organism evidence="3 4">
    <name type="scientific">Aquicella siphonis</name>
    <dbReference type="NCBI Taxonomy" id="254247"/>
    <lineage>
        <taxon>Bacteria</taxon>
        <taxon>Pseudomonadati</taxon>
        <taxon>Pseudomonadota</taxon>
        <taxon>Gammaproteobacteria</taxon>
        <taxon>Legionellales</taxon>
        <taxon>Coxiellaceae</taxon>
        <taxon>Aquicella</taxon>
    </lineage>
</organism>
<reference evidence="3 4" key="1">
    <citation type="submission" date="2019-08" db="EMBL/GenBank/DDBJ databases">
        <authorList>
            <person name="Guy L."/>
        </authorList>
    </citation>
    <scope>NUCLEOTIDE SEQUENCE [LARGE SCALE GENOMIC DNA]</scope>
    <source>
        <strain evidence="3 4">SGT-108</strain>
    </source>
</reference>
<evidence type="ECO:0000259" key="2">
    <source>
        <dbReference type="Pfam" id="PF01266"/>
    </source>
</evidence>
<dbReference type="RefSeq" id="WP_148340141.1">
    <property type="nucleotide sequence ID" value="NZ_LR699119.1"/>
</dbReference>
<accession>A0A5E4PKB2</accession>
<dbReference type="Proteomes" id="UP000324194">
    <property type="component" value="Chromosome 1"/>
</dbReference>
<dbReference type="InterPro" id="IPR036188">
    <property type="entry name" value="FAD/NAD-bd_sf"/>
</dbReference>
<gene>
    <name evidence="3" type="ORF">AQUSIP_21840</name>
</gene>
<dbReference type="EMBL" id="LR699119">
    <property type="protein sequence ID" value="VVC76857.1"/>
    <property type="molecule type" value="Genomic_DNA"/>
</dbReference>
<dbReference type="Pfam" id="PF01266">
    <property type="entry name" value="DAO"/>
    <property type="match status" value="1"/>
</dbReference>
<sequence>MKKMAAADVVIFGGGIAGLWLLNRLRQSGVSAFLFESGALGGGQTHKSQGIIHGGMKYALQGIMTKDAQAVSYMPGYWKKCLSGQGELDLTGVPVLSSRHYLWSPQKFTSKLTGFLAGAALSSKVEPLPKEDYPEVFRNPAFRGEVFSLDEIVVDVPVLVRELVKNNQDAVFRIEPLCDEGFRFDEQGRLLSATVYLSGKSVEVSARQFIFTAGAGNEVIIKKLKNREVAMQRRPLHMVLVKTPFDYPLYAHCLGLGSRPRITITTHHTQDGSTIWYLGGLLSEEGVGRDSPAQIEAARAELNALFPWLDFSSAQFATFTIDRAEPLQKSGLKPESSFAKVVNNMIIAWPTKLALAPKLADDILRHLHTMEFEPHFFDSRELRSWPMPPLAKPVWEDAFCKSAI</sequence>
<evidence type="ECO:0000256" key="1">
    <source>
        <dbReference type="ARBA" id="ARBA00023002"/>
    </source>
</evidence>
<dbReference type="KEGG" id="asip:AQUSIP_21840"/>
<evidence type="ECO:0000313" key="4">
    <source>
        <dbReference type="Proteomes" id="UP000324194"/>
    </source>
</evidence>
<dbReference type="AlphaFoldDB" id="A0A5E4PKB2"/>